<name>A0A8H3C2V3_9AGAM</name>
<comment type="caution">
    <text evidence="1">The sequence shown here is derived from an EMBL/GenBank/DDBJ whole genome shotgun (WGS) entry which is preliminary data.</text>
</comment>
<sequence>MSASNSATVDPNQTPTFTIDEAADPAVAIQELHSHTRNALIDLGTKNHHYSTGINGLAAQIVDIQNAVDHPCSLCFPLAPRRQTGTILWQSSRRRALPPDSPHLRV</sequence>
<gene>
    <name evidence="1" type="ORF">RDB_LOCUS63873</name>
</gene>
<evidence type="ECO:0000313" key="2">
    <source>
        <dbReference type="Proteomes" id="UP000663850"/>
    </source>
</evidence>
<protein>
    <submittedName>
        <fullName evidence="1">Uncharacterized protein</fullName>
    </submittedName>
</protein>
<accession>A0A8H3C2V3</accession>
<dbReference type="EMBL" id="CAJMWZ010003245">
    <property type="protein sequence ID" value="CAE6471870.1"/>
    <property type="molecule type" value="Genomic_DNA"/>
</dbReference>
<dbReference type="AlphaFoldDB" id="A0A8H3C2V3"/>
<evidence type="ECO:0000313" key="1">
    <source>
        <dbReference type="EMBL" id="CAE6471870.1"/>
    </source>
</evidence>
<reference evidence="1" key="1">
    <citation type="submission" date="2021-01" db="EMBL/GenBank/DDBJ databases">
        <authorList>
            <person name="Kaushik A."/>
        </authorList>
    </citation>
    <scope>NUCLEOTIDE SEQUENCE</scope>
    <source>
        <strain evidence="1">Type strain: AG8-Rh-89/</strain>
    </source>
</reference>
<proteinExistence type="predicted"/>
<organism evidence="1 2">
    <name type="scientific">Rhizoctonia solani</name>
    <dbReference type="NCBI Taxonomy" id="456999"/>
    <lineage>
        <taxon>Eukaryota</taxon>
        <taxon>Fungi</taxon>
        <taxon>Dikarya</taxon>
        <taxon>Basidiomycota</taxon>
        <taxon>Agaricomycotina</taxon>
        <taxon>Agaricomycetes</taxon>
        <taxon>Cantharellales</taxon>
        <taxon>Ceratobasidiaceae</taxon>
        <taxon>Rhizoctonia</taxon>
    </lineage>
</organism>
<dbReference type="Proteomes" id="UP000663850">
    <property type="component" value="Unassembled WGS sequence"/>
</dbReference>